<evidence type="ECO:0000313" key="3">
    <source>
        <dbReference type="Proteomes" id="UP000001075"/>
    </source>
</evidence>
<dbReference type="EMBL" id="JH002199">
    <property type="protein sequence ID" value="EGW11655.1"/>
    <property type="molecule type" value="Genomic_DNA"/>
</dbReference>
<accession>G3IEH7</accession>
<reference evidence="3" key="1">
    <citation type="journal article" date="2011" name="Nat. Biotechnol.">
        <title>The genomic sequence of the Chinese hamster ovary (CHO)-K1 cell line.</title>
        <authorList>
            <person name="Xu X."/>
            <person name="Nagarajan H."/>
            <person name="Lewis N.E."/>
            <person name="Pan S."/>
            <person name="Cai Z."/>
            <person name="Liu X."/>
            <person name="Chen W."/>
            <person name="Xie M."/>
            <person name="Wang W."/>
            <person name="Hammond S."/>
            <person name="Andersen M.R."/>
            <person name="Neff N."/>
            <person name="Passarelli B."/>
            <person name="Koh W."/>
            <person name="Fan H.C."/>
            <person name="Wang J."/>
            <person name="Gui Y."/>
            <person name="Lee K.H."/>
            <person name="Betenbaugh M.J."/>
            <person name="Quake S.R."/>
            <person name="Famili I."/>
            <person name="Palsson B.O."/>
            <person name="Wang J."/>
        </authorList>
    </citation>
    <scope>NUCLEOTIDE SEQUENCE [LARGE SCALE GENOMIC DNA]</scope>
    <source>
        <strain evidence="3">CHO K1 cell line</strain>
    </source>
</reference>
<dbReference type="AlphaFoldDB" id="G3IEH7"/>
<dbReference type="Proteomes" id="UP000001075">
    <property type="component" value="Unassembled WGS sequence"/>
</dbReference>
<feature type="region of interest" description="Disordered" evidence="1">
    <location>
        <begin position="16"/>
        <end position="35"/>
    </location>
</feature>
<protein>
    <submittedName>
        <fullName evidence="2">Uncharacterized protein</fullName>
    </submittedName>
</protein>
<sequence length="58" mass="6468">MHTGKRFISIQKNSKQTIGKNVTHRQSNDPEGSGDINVMNTAILAKRMVPSAKFQISR</sequence>
<dbReference type="InParanoid" id="G3IEH7"/>
<evidence type="ECO:0000256" key="1">
    <source>
        <dbReference type="SAM" id="MobiDB-lite"/>
    </source>
</evidence>
<organism evidence="2 3">
    <name type="scientific">Cricetulus griseus</name>
    <name type="common">Chinese hamster</name>
    <name type="synonym">Cricetulus barabensis griseus</name>
    <dbReference type="NCBI Taxonomy" id="10029"/>
    <lineage>
        <taxon>Eukaryota</taxon>
        <taxon>Metazoa</taxon>
        <taxon>Chordata</taxon>
        <taxon>Craniata</taxon>
        <taxon>Vertebrata</taxon>
        <taxon>Euteleostomi</taxon>
        <taxon>Mammalia</taxon>
        <taxon>Eutheria</taxon>
        <taxon>Euarchontoglires</taxon>
        <taxon>Glires</taxon>
        <taxon>Rodentia</taxon>
        <taxon>Myomorpha</taxon>
        <taxon>Muroidea</taxon>
        <taxon>Cricetidae</taxon>
        <taxon>Cricetinae</taxon>
        <taxon>Cricetulus</taxon>
    </lineage>
</organism>
<gene>
    <name evidence="2" type="ORF">I79_022124</name>
</gene>
<name>G3IEH7_CRIGR</name>
<proteinExistence type="predicted"/>
<evidence type="ECO:0000313" key="2">
    <source>
        <dbReference type="EMBL" id="EGW11655.1"/>
    </source>
</evidence>